<keyword evidence="6" id="KW-0418">Kinase</keyword>
<dbReference type="GO" id="GO:0000156">
    <property type="term" value="F:phosphorelay response regulator activity"/>
    <property type="evidence" value="ECO:0007669"/>
    <property type="project" value="TreeGrafter"/>
</dbReference>
<dbReference type="GO" id="GO:0000976">
    <property type="term" value="F:transcription cis-regulatory region binding"/>
    <property type="evidence" value="ECO:0007669"/>
    <property type="project" value="TreeGrafter"/>
</dbReference>
<dbReference type="Gene3D" id="6.10.250.690">
    <property type="match status" value="1"/>
</dbReference>
<dbReference type="GO" id="GO:0006355">
    <property type="term" value="P:regulation of DNA-templated transcription"/>
    <property type="evidence" value="ECO:0007669"/>
    <property type="project" value="InterPro"/>
</dbReference>
<accession>A0A2Z7A0U9</accession>
<dbReference type="GO" id="GO:0016301">
    <property type="term" value="F:kinase activity"/>
    <property type="evidence" value="ECO:0007669"/>
    <property type="project" value="UniProtKB-KW"/>
</dbReference>
<evidence type="ECO:0000256" key="1">
    <source>
        <dbReference type="ARBA" id="ARBA00023125"/>
    </source>
</evidence>
<dbReference type="EMBL" id="KV020123">
    <property type="protein sequence ID" value="KZV15114.1"/>
    <property type="molecule type" value="Genomic_DNA"/>
</dbReference>
<gene>
    <name evidence="6" type="ORF">F511_36518</name>
</gene>
<dbReference type="InterPro" id="IPR036388">
    <property type="entry name" value="WH-like_DNA-bd_sf"/>
</dbReference>
<dbReference type="PROSITE" id="PS51755">
    <property type="entry name" value="OMPR_PHOB"/>
    <property type="match status" value="1"/>
</dbReference>
<dbReference type="Pfam" id="PF00072">
    <property type="entry name" value="Response_reg"/>
    <property type="match status" value="1"/>
</dbReference>
<keyword evidence="6" id="KW-0808">Transferase</keyword>
<dbReference type="Proteomes" id="UP000250235">
    <property type="component" value="Unassembled WGS sequence"/>
</dbReference>
<feature type="domain" description="Response regulatory" evidence="4">
    <location>
        <begin position="2"/>
        <end position="116"/>
    </location>
</feature>
<dbReference type="GO" id="GO:0032993">
    <property type="term" value="C:protein-DNA complex"/>
    <property type="evidence" value="ECO:0007669"/>
    <property type="project" value="TreeGrafter"/>
</dbReference>
<evidence type="ECO:0000256" key="3">
    <source>
        <dbReference type="PROSITE-ProRule" id="PRU01091"/>
    </source>
</evidence>
<dbReference type="Pfam" id="PF00486">
    <property type="entry name" value="Trans_reg_C"/>
    <property type="match status" value="1"/>
</dbReference>
<dbReference type="CDD" id="cd00383">
    <property type="entry name" value="trans_reg_C"/>
    <property type="match status" value="1"/>
</dbReference>
<dbReference type="Gene3D" id="1.10.10.10">
    <property type="entry name" value="Winged helix-like DNA-binding domain superfamily/Winged helix DNA-binding domain"/>
    <property type="match status" value="1"/>
</dbReference>
<dbReference type="Gene3D" id="3.40.50.2300">
    <property type="match status" value="1"/>
</dbReference>
<evidence type="ECO:0000259" key="4">
    <source>
        <dbReference type="PROSITE" id="PS50110"/>
    </source>
</evidence>
<dbReference type="InterPro" id="IPR001789">
    <property type="entry name" value="Sig_transdc_resp-reg_receiver"/>
</dbReference>
<sequence>MKLLLVEDSERLRQTLRHGLQGAGFTVDAASDGVEACGFLAGYDYELVVLDLMLPRLDGIGVLRSLPAGGRRPRVLVLSARDQVPDRIEALNAGADDYLVKPFSFDELVARLHALARRPQQAQPSVLSHGTLAWDPRSHSVSVGGQPLALTPREFAVLGLLLRHRGRAFSRQEILERTAGSDSEASDRSVEVLVFGLRRKLDGAGVPGLIETRRGAGYLIP</sequence>
<dbReference type="SMART" id="SM00862">
    <property type="entry name" value="Trans_reg_C"/>
    <property type="match status" value="1"/>
</dbReference>
<evidence type="ECO:0000313" key="7">
    <source>
        <dbReference type="Proteomes" id="UP000250235"/>
    </source>
</evidence>
<evidence type="ECO:0000259" key="5">
    <source>
        <dbReference type="PROSITE" id="PS51755"/>
    </source>
</evidence>
<feature type="DNA-binding region" description="OmpR/PhoB-type" evidence="3">
    <location>
        <begin position="124"/>
        <end position="221"/>
    </location>
</feature>
<dbReference type="SUPFAM" id="SSF52172">
    <property type="entry name" value="CheY-like"/>
    <property type="match status" value="1"/>
</dbReference>
<dbReference type="OrthoDB" id="21225at2759"/>
<keyword evidence="7" id="KW-1185">Reference proteome</keyword>
<dbReference type="PANTHER" id="PTHR48111">
    <property type="entry name" value="REGULATOR OF RPOS"/>
    <property type="match status" value="1"/>
</dbReference>
<evidence type="ECO:0000313" key="6">
    <source>
        <dbReference type="EMBL" id="KZV15114.1"/>
    </source>
</evidence>
<name>A0A2Z7A0U9_9LAMI</name>
<feature type="domain" description="OmpR/PhoB-type" evidence="5">
    <location>
        <begin position="124"/>
        <end position="221"/>
    </location>
</feature>
<dbReference type="GO" id="GO:0005829">
    <property type="term" value="C:cytosol"/>
    <property type="evidence" value="ECO:0007669"/>
    <property type="project" value="TreeGrafter"/>
</dbReference>
<evidence type="ECO:0000256" key="2">
    <source>
        <dbReference type="PROSITE-ProRule" id="PRU00169"/>
    </source>
</evidence>
<dbReference type="PROSITE" id="PS50110">
    <property type="entry name" value="RESPONSE_REGULATORY"/>
    <property type="match status" value="1"/>
</dbReference>
<dbReference type="InterPro" id="IPR001867">
    <property type="entry name" value="OmpR/PhoB-type_DNA-bd"/>
</dbReference>
<keyword evidence="1 3" id="KW-0238">DNA-binding</keyword>
<dbReference type="SMART" id="SM00448">
    <property type="entry name" value="REC"/>
    <property type="match status" value="1"/>
</dbReference>
<reference evidence="6 7" key="1">
    <citation type="journal article" date="2015" name="Proc. Natl. Acad. Sci. U.S.A.">
        <title>The resurrection genome of Boea hygrometrica: A blueprint for survival of dehydration.</title>
        <authorList>
            <person name="Xiao L."/>
            <person name="Yang G."/>
            <person name="Zhang L."/>
            <person name="Yang X."/>
            <person name="Zhao S."/>
            <person name="Ji Z."/>
            <person name="Zhou Q."/>
            <person name="Hu M."/>
            <person name="Wang Y."/>
            <person name="Chen M."/>
            <person name="Xu Y."/>
            <person name="Jin H."/>
            <person name="Xiao X."/>
            <person name="Hu G."/>
            <person name="Bao F."/>
            <person name="Hu Y."/>
            <person name="Wan P."/>
            <person name="Li L."/>
            <person name="Deng X."/>
            <person name="Kuang T."/>
            <person name="Xiang C."/>
            <person name="Zhu J.K."/>
            <person name="Oliver M.J."/>
            <person name="He Y."/>
        </authorList>
    </citation>
    <scope>NUCLEOTIDE SEQUENCE [LARGE SCALE GENOMIC DNA]</scope>
    <source>
        <strain evidence="7">cv. XS01</strain>
    </source>
</reference>
<feature type="modified residue" description="4-aspartylphosphate" evidence="2">
    <location>
        <position position="51"/>
    </location>
</feature>
<dbReference type="AlphaFoldDB" id="A0A2Z7A0U9"/>
<protein>
    <submittedName>
        <fullName evidence="6">Two-component system sensor histidine kinase/response regulator</fullName>
    </submittedName>
</protein>
<organism evidence="6 7">
    <name type="scientific">Dorcoceras hygrometricum</name>
    <dbReference type="NCBI Taxonomy" id="472368"/>
    <lineage>
        <taxon>Eukaryota</taxon>
        <taxon>Viridiplantae</taxon>
        <taxon>Streptophyta</taxon>
        <taxon>Embryophyta</taxon>
        <taxon>Tracheophyta</taxon>
        <taxon>Spermatophyta</taxon>
        <taxon>Magnoliopsida</taxon>
        <taxon>eudicotyledons</taxon>
        <taxon>Gunneridae</taxon>
        <taxon>Pentapetalae</taxon>
        <taxon>asterids</taxon>
        <taxon>lamiids</taxon>
        <taxon>Lamiales</taxon>
        <taxon>Gesneriaceae</taxon>
        <taxon>Didymocarpoideae</taxon>
        <taxon>Trichosporeae</taxon>
        <taxon>Loxocarpinae</taxon>
        <taxon>Dorcoceras</taxon>
    </lineage>
</organism>
<keyword evidence="2" id="KW-0597">Phosphoprotein</keyword>
<dbReference type="InterPro" id="IPR011006">
    <property type="entry name" value="CheY-like_superfamily"/>
</dbReference>
<dbReference type="PANTHER" id="PTHR48111:SF36">
    <property type="entry name" value="TRANSCRIPTIONAL REGULATORY PROTEIN CUTR"/>
    <property type="match status" value="1"/>
</dbReference>
<proteinExistence type="predicted"/>
<dbReference type="InterPro" id="IPR039420">
    <property type="entry name" value="WalR-like"/>
</dbReference>